<comment type="catalytic activity">
    <reaction evidence="1">
        <text>4-maleylacetoacetate = 4-fumarylacetoacetate</text>
        <dbReference type="Rhea" id="RHEA:14817"/>
        <dbReference type="ChEBI" id="CHEBI:17105"/>
        <dbReference type="ChEBI" id="CHEBI:18034"/>
        <dbReference type="EC" id="5.2.1.2"/>
    </reaction>
</comment>
<dbReference type="InterPro" id="IPR034333">
    <property type="entry name" value="GST_Zeta_N"/>
</dbReference>
<dbReference type="GO" id="GO:0006749">
    <property type="term" value="P:glutathione metabolic process"/>
    <property type="evidence" value="ECO:0007669"/>
    <property type="project" value="TreeGrafter"/>
</dbReference>
<evidence type="ECO:0000256" key="3">
    <source>
        <dbReference type="ARBA" id="ARBA00004671"/>
    </source>
</evidence>
<dbReference type="NCBIfam" id="TIGR01262">
    <property type="entry name" value="maiA"/>
    <property type="match status" value="1"/>
</dbReference>
<dbReference type="EC" id="5.2.1.2" evidence="5"/>
<evidence type="ECO:0000256" key="2">
    <source>
        <dbReference type="ARBA" id="ARBA00001955"/>
    </source>
</evidence>
<dbReference type="PANTHER" id="PTHR42673:SF4">
    <property type="entry name" value="MALEYLACETOACETATE ISOMERASE"/>
    <property type="match status" value="1"/>
</dbReference>
<comment type="similarity">
    <text evidence="4">Belongs to the GST superfamily. Zeta family.</text>
</comment>
<dbReference type="GO" id="GO:0006559">
    <property type="term" value="P:L-phenylalanine catabolic process"/>
    <property type="evidence" value="ECO:0007669"/>
    <property type="project" value="UniProtKB-UniPathway"/>
</dbReference>
<comment type="cofactor">
    <cofactor evidence="2">
        <name>glutathione</name>
        <dbReference type="ChEBI" id="CHEBI:57925"/>
    </cofactor>
</comment>
<dbReference type="GO" id="GO:0004364">
    <property type="term" value="F:glutathione transferase activity"/>
    <property type="evidence" value="ECO:0007669"/>
    <property type="project" value="TreeGrafter"/>
</dbReference>
<dbReference type="InterPro" id="IPR005955">
    <property type="entry name" value="GST_Zeta"/>
</dbReference>
<evidence type="ECO:0000256" key="1">
    <source>
        <dbReference type="ARBA" id="ARBA00001622"/>
    </source>
</evidence>
<evidence type="ECO:0000313" key="11">
    <source>
        <dbReference type="EMBL" id="CAF1243958.1"/>
    </source>
</evidence>
<dbReference type="PROSITE" id="PS51354">
    <property type="entry name" value="GLUTAREDOXIN_2"/>
    <property type="match status" value="1"/>
</dbReference>
<keyword evidence="7" id="KW-0585">Phenylalanine catabolism</keyword>
<comment type="pathway">
    <text evidence="3">Amino-acid degradation; L-phenylalanine degradation; acetoacetate and fumarate from L-phenylalanine: step 5/6.</text>
</comment>
<evidence type="ECO:0000256" key="5">
    <source>
        <dbReference type="ARBA" id="ARBA00013199"/>
    </source>
</evidence>
<evidence type="ECO:0000256" key="7">
    <source>
        <dbReference type="ARBA" id="ARBA00023232"/>
    </source>
</evidence>
<dbReference type="FunFam" id="1.20.1050.10:FF:000010">
    <property type="entry name" value="Maleylacetoacetate isomerase isoform 1"/>
    <property type="match status" value="1"/>
</dbReference>
<dbReference type="Pfam" id="PF13409">
    <property type="entry name" value="GST_N_2"/>
    <property type="match status" value="1"/>
</dbReference>
<dbReference type="InterPro" id="IPR034330">
    <property type="entry name" value="GST_Zeta_C"/>
</dbReference>
<dbReference type="Pfam" id="PF14497">
    <property type="entry name" value="GST_C_3"/>
    <property type="match status" value="1"/>
</dbReference>
<feature type="domain" description="GST N-terminal" evidence="8">
    <location>
        <begin position="7"/>
        <end position="88"/>
    </location>
</feature>
<dbReference type="InterPro" id="IPR036282">
    <property type="entry name" value="Glutathione-S-Trfase_C_sf"/>
</dbReference>
<dbReference type="Gene3D" id="3.40.30.10">
    <property type="entry name" value="Glutaredoxin"/>
    <property type="match status" value="1"/>
</dbReference>
<dbReference type="SFLD" id="SFLDG00358">
    <property type="entry name" value="Main_(cytGST)"/>
    <property type="match status" value="1"/>
</dbReference>
<keyword evidence="6" id="KW-0828">Tyrosine catabolism</keyword>
<dbReference type="GO" id="GO:0016034">
    <property type="term" value="F:maleylacetoacetate isomerase activity"/>
    <property type="evidence" value="ECO:0007669"/>
    <property type="project" value="UniProtKB-EC"/>
</dbReference>
<dbReference type="InterPro" id="IPR040079">
    <property type="entry name" value="Glutathione_S-Trfase"/>
</dbReference>
<reference evidence="11" key="1">
    <citation type="submission" date="2021-02" db="EMBL/GenBank/DDBJ databases">
        <authorList>
            <person name="Nowell W R."/>
        </authorList>
    </citation>
    <scope>NUCLEOTIDE SEQUENCE</scope>
</reference>
<evidence type="ECO:0000259" key="8">
    <source>
        <dbReference type="PROSITE" id="PS50404"/>
    </source>
</evidence>
<dbReference type="EMBL" id="CAJNOI010000011">
    <property type="protein sequence ID" value="CAF0787127.1"/>
    <property type="molecule type" value="Genomic_DNA"/>
</dbReference>
<dbReference type="SFLD" id="SFLDS00019">
    <property type="entry name" value="Glutathione_Transferase_(cytos"/>
    <property type="match status" value="1"/>
</dbReference>
<dbReference type="GO" id="GO:0005739">
    <property type="term" value="C:mitochondrion"/>
    <property type="evidence" value="ECO:0007669"/>
    <property type="project" value="TreeGrafter"/>
</dbReference>
<accession>A0A814ZLI2</accession>
<dbReference type="UniPathway" id="UPA00139">
    <property type="reaction ID" value="UER00340"/>
</dbReference>
<dbReference type="SUPFAM" id="SSF47616">
    <property type="entry name" value="GST C-terminal domain-like"/>
    <property type="match status" value="1"/>
</dbReference>
<dbReference type="GO" id="GO:0006572">
    <property type="term" value="P:L-tyrosine catabolic process"/>
    <property type="evidence" value="ECO:0007669"/>
    <property type="project" value="UniProtKB-KW"/>
</dbReference>
<dbReference type="PANTHER" id="PTHR42673">
    <property type="entry name" value="MALEYLACETOACETATE ISOMERASE"/>
    <property type="match status" value="1"/>
</dbReference>
<gene>
    <name evidence="10" type="ORF">BJG266_LOCUS4463</name>
    <name evidence="11" type="ORF">QVE165_LOCUS28134</name>
</gene>
<dbReference type="Proteomes" id="UP000663832">
    <property type="component" value="Unassembled WGS sequence"/>
</dbReference>
<sequence>MTTSSSVKPILYSYFRSSCSHRVRIALNLKNIIYEIQPIDLIKGEASTDEYKQINPKGEIPVLIIDGKKLTQSLPIIEYLDEIYKVPKLLPEKPYQRYQARRISEIIASGIQPLQNISVLKRVGKDKKAEWARYYIKFGLDAVEKALEESSGQYCVGNQISIADCCLMPQLYHARQWKINLTNHPLITSIEEKLNKIDAFKLAHPNQQPDCPDNENKI</sequence>
<dbReference type="AlphaFoldDB" id="A0A814ZLI2"/>
<dbReference type="Proteomes" id="UP000663877">
    <property type="component" value="Unassembled WGS sequence"/>
</dbReference>
<feature type="domain" description="GST C-terminal" evidence="9">
    <location>
        <begin position="93"/>
        <end position="213"/>
    </location>
</feature>
<dbReference type="OrthoDB" id="202840at2759"/>
<evidence type="ECO:0000256" key="6">
    <source>
        <dbReference type="ARBA" id="ARBA00022878"/>
    </source>
</evidence>
<dbReference type="SUPFAM" id="SSF52833">
    <property type="entry name" value="Thioredoxin-like"/>
    <property type="match status" value="1"/>
</dbReference>
<dbReference type="InterPro" id="IPR004045">
    <property type="entry name" value="Glutathione_S-Trfase_N"/>
</dbReference>
<dbReference type="CDD" id="cd03191">
    <property type="entry name" value="GST_C_Zeta"/>
    <property type="match status" value="1"/>
</dbReference>
<dbReference type="PROSITE" id="PS50404">
    <property type="entry name" value="GST_NTER"/>
    <property type="match status" value="1"/>
</dbReference>
<protein>
    <recommendedName>
        <fullName evidence="5">maleylacetoacetate isomerase</fullName>
        <ecNumber evidence="5">5.2.1.2</ecNumber>
    </recommendedName>
</protein>
<organism evidence="11 12">
    <name type="scientific">Adineta steineri</name>
    <dbReference type="NCBI Taxonomy" id="433720"/>
    <lineage>
        <taxon>Eukaryota</taxon>
        <taxon>Metazoa</taxon>
        <taxon>Spiralia</taxon>
        <taxon>Gnathifera</taxon>
        <taxon>Rotifera</taxon>
        <taxon>Eurotatoria</taxon>
        <taxon>Bdelloidea</taxon>
        <taxon>Adinetida</taxon>
        <taxon>Adinetidae</taxon>
        <taxon>Adineta</taxon>
    </lineage>
</organism>
<dbReference type="PROSITE" id="PS50405">
    <property type="entry name" value="GST_CTER"/>
    <property type="match status" value="1"/>
</dbReference>
<name>A0A814ZLI2_9BILA</name>
<evidence type="ECO:0000313" key="12">
    <source>
        <dbReference type="Proteomes" id="UP000663832"/>
    </source>
</evidence>
<evidence type="ECO:0000256" key="4">
    <source>
        <dbReference type="ARBA" id="ARBA00010007"/>
    </source>
</evidence>
<dbReference type="InterPro" id="IPR036249">
    <property type="entry name" value="Thioredoxin-like_sf"/>
</dbReference>
<comment type="caution">
    <text evidence="11">The sequence shown here is derived from an EMBL/GenBank/DDBJ whole genome shotgun (WGS) entry which is preliminary data.</text>
</comment>
<dbReference type="InterPro" id="IPR004046">
    <property type="entry name" value="GST_C"/>
</dbReference>
<evidence type="ECO:0000313" key="10">
    <source>
        <dbReference type="EMBL" id="CAF0787127.1"/>
    </source>
</evidence>
<dbReference type="CDD" id="cd03042">
    <property type="entry name" value="GST_N_Zeta"/>
    <property type="match status" value="1"/>
</dbReference>
<dbReference type="Gene3D" id="1.20.1050.10">
    <property type="match status" value="1"/>
</dbReference>
<dbReference type="InterPro" id="IPR010987">
    <property type="entry name" value="Glutathione-S-Trfase_C-like"/>
</dbReference>
<dbReference type="EMBL" id="CAJNOM010000218">
    <property type="protein sequence ID" value="CAF1243958.1"/>
    <property type="molecule type" value="Genomic_DNA"/>
</dbReference>
<evidence type="ECO:0000259" key="9">
    <source>
        <dbReference type="PROSITE" id="PS50405"/>
    </source>
</evidence>
<keyword evidence="12" id="KW-1185">Reference proteome</keyword>
<proteinExistence type="inferred from homology"/>